<feature type="region of interest" description="Disordered" evidence="1">
    <location>
        <begin position="1"/>
        <end position="67"/>
    </location>
</feature>
<sequence length="154" mass="16544">MGCGGSKQDVATGNTITRRILRRPSSISKSKASSMSANGDASKKQAAEANGAAGEAKLVSKESSEEYFSSRREIECLDVATGSEGAEYFYPIEDSDANVKTVVGSGEIAVSEANNCASFGPKEEKEQIGRKEDDGMHHIVERSTWINRRIYSDA</sequence>
<evidence type="ECO:0000313" key="2">
    <source>
        <dbReference type="EMBL" id="RRT42577.1"/>
    </source>
</evidence>
<gene>
    <name evidence="2" type="ORF">B296_00036967</name>
</gene>
<dbReference type="Proteomes" id="UP000287651">
    <property type="component" value="Unassembled WGS sequence"/>
</dbReference>
<feature type="compositionally biased region" description="Low complexity" evidence="1">
    <location>
        <begin position="25"/>
        <end position="37"/>
    </location>
</feature>
<accession>A0A426XSX7</accession>
<name>A0A426XSX7_ENSVE</name>
<reference evidence="2 3" key="1">
    <citation type="journal article" date="2014" name="Agronomy (Basel)">
        <title>A Draft Genome Sequence for Ensete ventricosum, the Drought-Tolerant Tree Against Hunger.</title>
        <authorList>
            <person name="Harrison J."/>
            <person name="Moore K.A."/>
            <person name="Paszkiewicz K."/>
            <person name="Jones T."/>
            <person name="Grant M."/>
            <person name="Ambacheew D."/>
            <person name="Muzemil S."/>
            <person name="Studholme D.J."/>
        </authorList>
    </citation>
    <scope>NUCLEOTIDE SEQUENCE [LARGE SCALE GENOMIC DNA]</scope>
</reference>
<organism evidence="2 3">
    <name type="scientific">Ensete ventricosum</name>
    <name type="common">Abyssinian banana</name>
    <name type="synonym">Musa ensete</name>
    <dbReference type="NCBI Taxonomy" id="4639"/>
    <lineage>
        <taxon>Eukaryota</taxon>
        <taxon>Viridiplantae</taxon>
        <taxon>Streptophyta</taxon>
        <taxon>Embryophyta</taxon>
        <taxon>Tracheophyta</taxon>
        <taxon>Spermatophyta</taxon>
        <taxon>Magnoliopsida</taxon>
        <taxon>Liliopsida</taxon>
        <taxon>Zingiberales</taxon>
        <taxon>Musaceae</taxon>
        <taxon>Ensete</taxon>
    </lineage>
</organism>
<dbReference type="EMBL" id="AMZH03017739">
    <property type="protein sequence ID" value="RRT42577.1"/>
    <property type="molecule type" value="Genomic_DNA"/>
</dbReference>
<evidence type="ECO:0000313" key="3">
    <source>
        <dbReference type="Proteomes" id="UP000287651"/>
    </source>
</evidence>
<comment type="caution">
    <text evidence="2">The sequence shown here is derived from an EMBL/GenBank/DDBJ whole genome shotgun (WGS) entry which is preliminary data.</text>
</comment>
<proteinExistence type="predicted"/>
<feature type="compositionally biased region" description="Low complexity" evidence="1">
    <location>
        <begin position="47"/>
        <end position="56"/>
    </location>
</feature>
<evidence type="ECO:0000256" key="1">
    <source>
        <dbReference type="SAM" id="MobiDB-lite"/>
    </source>
</evidence>
<feature type="compositionally biased region" description="Basic and acidic residues" evidence="1">
    <location>
        <begin position="58"/>
        <end position="67"/>
    </location>
</feature>
<dbReference type="AlphaFoldDB" id="A0A426XSX7"/>
<protein>
    <submittedName>
        <fullName evidence="2">Uncharacterized protein</fullName>
    </submittedName>
</protein>